<dbReference type="Ensembl" id="ENSPPAT00000062956.1">
    <property type="protein sequence ID" value="ENSPPAP00000040043.1"/>
    <property type="gene ID" value="ENSPPAG00000042686.1"/>
</dbReference>
<evidence type="ECO:0000313" key="2">
    <source>
        <dbReference type="Ensembl" id="ENSPPAP00000040043.1"/>
    </source>
</evidence>
<dbReference type="AlphaFoldDB" id="A0A2R9CG86"/>
<evidence type="ECO:0000313" key="3">
    <source>
        <dbReference type="Proteomes" id="UP000240080"/>
    </source>
</evidence>
<dbReference type="InterPro" id="IPR050358">
    <property type="entry name" value="RSE1/DDB1/CFT1"/>
</dbReference>
<dbReference type="InterPro" id="IPR004871">
    <property type="entry name" value="RSE1/DDB1/CPSF1_C"/>
</dbReference>
<feature type="domain" description="RSE1/DDB1/CPSF1 C-terminal" evidence="1">
    <location>
        <begin position="30"/>
        <end position="112"/>
    </location>
</feature>
<dbReference type="InterPro" id="IPR015943">
    <property type="entry name" value="WD40/YVTN_repeat-like_dom_sf"/>
</dbReference>
<dbReference type="Pfam" id="PF03178">
    <property type="entry name" value="CPSF_A"/>
    <property type="match status" value="1"/>
</dbReference>
<protein>
    <recommendedName>
        <fullName evidence="1">RSE1/DDB1/CPSF1 C-terminal domain-containing protein</fullName>
    </recommendedName>
</protein>
<dbReference type="STRING" id="9597.ENSPPAP00000040043"/>
<dbReference type="Proteomes" id="UP000240080">
    <property type="component" value="Chromosome 22"/>
</dbReference>
<dbReference type="EMBL" id="AJFE02073942">
    <property type="status" value="NOT_ANNOTATED_CDS"/>
    <property type="molecule type" value="Genomic_DNA"/>
</dbReference>
<dbReference type="PANTHER" id="PTHR10644">
    <property type="entry name" value="DNA REPAIR/RNA PROCESSING CPSF FAMILY"/>
    <property type="match status" value="1"/>
</dbReference>
<dbReference type="Gene3D" id="2.130.10.10">
    <property type="entry name" value="YVTN repeat-like/Quinoprotein amine dehydrogenase"/>
    <property type="match status" value="1"/>
</dbReference>
<reference evidence="2" key="3">
    <citation type="submission" date="2025-09" db="UniProtKB">
        <authorList>
            <consortium name="Ensembl"/>
        </authorList>
    </citation>
    <scope>IDENTIFICATION</scope>
</reference>
<evidence type="ECO:0000259" key="1">
    <source>
        <dbReference type="Pfam" id="PF03178"/>
    </source>
</evidence>
<reference evidence="2" key="2">
    <citation type="submission" date="2025-08" db="UniProtKB">
        <authorList>
            <consortium name="Ensembl"/>
        </authorList>
    </citation>
    <scope>IDENTIFICATION</scope>
</reference>
<organism evidence="2 3">
    <name type="scientific">Pan paniscus</name>
    <name type="common">Pygmy chimpanzee</name>
    <name type="synonym">Bonobo</name>
    <dbReference type="NCBI Taxonomy" id="9597"/>
    <lineage>
        <taxon>Eukaryota</taxon>
        <taxon>Metazoa</taxon>
        <taxon>Chordata</taxon>
        <taxon>Craniata</taxon>
        <taxon>Vertebrata</taxon>
        <taxon>Euteleostomi</taxon>
        <taxon>Mammalia</taxon>
        <taxon>Eutheria</taxon>
        <taxon>Euarchontoglires</taxon>
        <taxon>Primates</taxon>
        <taxon>Haplorrhini</taxon>
        <taxon>Catarrhini</taxon>
        <taxon>Hominidae</taxon>
        <taxon>Pan</taxon>
    </lineage>
</organism>
<dbReference type="GO" id="GO:0005634">
    <property type="term" value="C:nucleus"/>
    <property type="evidence" value="ECO:0007669"/>
    <property type="project" value="InterPro"/>
</dbReference>
<dbReference type="Bgee" id="ENSPPAG00000042686">
    <property type="expression patterns" value="Expressed in cerebellum and 5 other cell types or tissues"/>
</dbReference>
<reference evidence="2 3" key="1">
    <citation type="journal article" date="2012" name="Nature">
        <title>The bonobo genome compared with the chimpanzee and human genomes.</title>
        <authorList>
            <person name="Prufer K."/>
            <person name="Munch K."/>
            <person name="Hellmann I."/>
            <person name="Akagi K."/>
            <person name="Miller J.R."/>
            <person name="Walenz B."/>
            <person name="Koren S."/>
            <person name="Sutton G."/>
            <person name="Kodira C."/>
            <person name="Winer R."/>
            <person name="Knight J.R."/>
            <person name="Mullikin J.C."/>
            <person name="Meader S.J."/>
            <person name="Ponting C.P."/>
            <person name="Lunter G."/>
            <person name="Higashino S."/>
            <person name="Hobolth A."/>
            <person name="Dutheil J."/>
            <person name="Karakoc E."/>
            <person name="Alkan C."/>
            <person name="Sajjadian S."/>
            <person name="Catacchio C.R."/>
            <person name="Ventura M."/>
            <person name="Marques-Bonet T."/>
            <person name="Eichler E.E."/>
            <person name="Andre C."/>
            <person name="Atencia R."/>
            <person name="Mugisha L."/>
            <person name="Junhold J."/>
            <person name="Patterson N."/>
            <person name="Siebauer M."/>
            <person name="Good J.M."/>
            <person name="Fischer A."/>
            <person name="Ptak S.E."/>
            <person name="Lachmann M."/>
            <person name="Symer D.E."/>
            <person name="Mailund T."/>
            <person name="Schierup M.H."/>
            <person name="Andres A.M."/>
            <person name="Kelso J."/>
            <person name="Paabo S."/>
        </authorList>
    </citation>
    <scope>NUCLEOTIDE SEQUENCE [LARGE SCALE GENOMIC DNA]</scope>
</reference>
<accession>A0A2R9CG86</accession>
<name>A0A2R9CG86_PANPA</name>
<dbReference type="GeneTree" id="ENSGT00950000183151"/>
<sequence length="263" mass="29573">MTGEEKAFETIERDEQCIHPQEAALSIPFISLVCWEAIPNARIELQKWEHVTSTKTVSLQRGDQVRLQRLRGRILIMDVIEVVPEPSQPLTKNKFKVLYEKEQKGPVTALCTASLRASELTGMAFMVDRQLYIHQMISVKNFILAEESKTLSLLSWDAKTLEVYSVDFMVDNTQLGFLVSDHDRSLMVYMYLPEFWGHVPAALGRLPCGCPHERILKDPVPGSHQGAQQKVGRGRISISRGSPSWMVASGCCCPCRRKPTGGC</sequence>
<proteinExistence type="predicted"/>
<dbReference type="GO" id="GO:0003676">
    <property type="term" value="F:nucleic acid binding"/>
    <property type="evidence" value="ECO:0007669"/>
    <property type="project" value="InterPro"/>
</dbReference>
<keyword evidence="3" id="KW-1185">Reference proteome</keyword>